<protein>
    <submittedName>
        <fullName evidence="1">Uncharacterized protein</fullName>
    </submittedName>
</protein>
<dbReference type="KEGG" id="ssl:SS1G_09796"/>
<dbReference type="OrthoDB" id="3534824at2759"/>
<dbReference type="Proteomes" id="UP000177798">
    <property type="component" value="Chromosome 1"/>
</dbReference>
<evidence type="ECO:0000313" key="1">
    <source>
        <dbReference type="EMBL" id="APA05381.1"/>
    </source>
</evidence>
<dbReference type="AlphaFoldDB" id="A0A1D9PRK5"/>
<dbReference type="EMBL" id="CP017814">
    <property type="protein sequence ID" value="APA05381.1"/>
    <property type="molecule type" value="Genomic_DNA"/>
</dbReference>
<reference evidence="2" key="1">
    <citation type="journal article" date="2017" name="Genome Biol. Evol.">
        <title>The complete genome sequence of the phytopathogenic fungus Sclerotinia sclerotiorum reveals insights into the genome architecture of broad host range pathogens.</title>
        <authorList>
            <person name="Derbyshire M."/>
            <person name="Denton-Giles M."/>
            <person name="Hegedus D."/>
            <person name="Seifbarghy S."/>
            <person name="Rollins J."/>
            <person name="van Kan J."/>
            <person name="Seidl M.F."/>
            <person name="Faino L."/>
            <person name="Mbengue M."/>
            <person name="Navaud O."/>
            <person name="Raffaele S."/>
            <person name="Hammond-Kosack K."/>
            <person name="Heard S."/>
            <person name="Oliver R."/>
        </authorList>
    </citation>
    <scope>NUCLEOTIDE SEQUENCE [LARGE SCALE GENOMIC DNA]</scope>
    <source>
        <strain evidence="2">ATCC 18683 / 1980 / Ss-1</strain>
    </source>
</reference>
<dbReference type="VEuPathDB" id="FungiDB:sscle_01g001510"/>
<dbReference type="RefSeq" id="XP_001589163.1">
    <property type="nucleotide sequence ID" value="XM_001589113.1"/>
</dbReference>
<organism evidence="1 2">
    <name type="scientific">Sclerotinia sclerotiorum (strain ATCC 18683 / 1980 / Ss-1)</name>
    <name type="common">White mold</name>
    <name type="synonym">Whetzelinia sclerotiorum</name>
    <dbReference type="NCBI Taxonomy" id="665079"/>
    <lineage>
        <taxon>Eukaryota</taxon>
        <taxon>Fungi</taxon>
        <taxon>Dikarya</taxon>
        <taxon>Ascomycota</taxon>
        <taxon>Pezizomycotina</taxon>
        <taxon>Leotiomycetes</taxon>
        <taxon>Helotiales</taxon>
        <taxon>Sclerotiniaceae</taxon>
        <taxon>Sclerotinia</taxon>
    </lineage>
</organism>
<sequence>MKYDDEEEPDEEYTHVDPMTYEDANACDAEVFELFTKTLSKYSLFTLPRGPEDYKNWAFSELIDKVYSVKVSCVGRRNHQQQEVYLTLTGLKRWMIRIYKKTFGWDMASLKAHFNLRGAFRA</sequence>
<accession>A0A1D9PRK5</accession>
<name>A0A1D9PRK5_SCLS1</name>
<gene>
    <name evidence="1" type="ORF">sscle_01g001510</name>
</gene>
<proteinExistence type="predicted"/>
<evidence type="ECO:0000313" key="2">
    <source>
        <dbReference type="Proteomes" id="UP000177798"/>
    </source>
</evidence>